<dbReference type="Proteomes" id="UP000054537">
    <property type="component" value="Unassembled WGS sequence"/>
</dbReference>
<feature type="region of interest" description="Disordered" evidence="1">
    <location>
        <begin position="1"/>
        <end position="21"/>
    </location>
</feature>
<evidence type="ECO:0000313" key="3">
    <source>
        <dbReference type="Proteomes" id="UP000054537"/>
    </source>
</evidence>
<gene>
    <name evidence="2" type="ORF">MB27_01880</name>
</gene>
<name>A0A0A6UVE3_ACTUT</name>
<accession>A0A0A6UVE3</accession>
<comment type="caution">
    <text evidence="2">The sequence shown here is derived from an EMBL/GenBank/DDBJ whole genome shotgun (WGS) entry which is preliminary data.</text>
</comment>
<protein>
    <recommendedName>
        <fullName evidence="4">FXSXX-COOH protein</fullName>
    </recommendedName>
</protein>
<dbReference type="NCBIfam" id="TIGR04268">
    <property type="entry name" value="FxSxx-COOH"/>
    <property type="match status" value="1"/>
</dbReference>
<organism evidence="2 3">
    <name type="scientific">Actinoplanes utahensis</name>
    <dbReference type="NCBI Taxonomy" id="1869"/>
    <lineage>
        <taxon>Bacteria</taxon>
        <taxon>Bacillati</taxon>
        <taxon>Actinomycetota</taxon>
        <taxon>Actinomycetes</taxon>
        <taxon>Micromonosporales</taxon>
        <taxon>Micromonosporaceae</taxon>
        <taxon>Actinoplanes</taxon>
    </lineage>
</organism>
<dbReference type="STRING" id="1869.MB27_01880"/>
<dbReference type="AlphaFoldDB" id="A0A0A6UVE3"/>
<keyword evidence="3" id="KW-1185">Reference proteome</keyword>
<dbReference type="InterPro" id="IPR026334">
    <property type="entry name" value="FxSxx-COOH"/>
</dbReference>
<reference evidence="2 3" key="1">
    <citation type="submission" date="2014-10" db="EMBL/GenBank/DDBJ databases">
        <title>Draft genome sequence of Actinoplanes utahensis NRRL 12052.</title>
        <authorList>
            <person name="Velasco-Bucheli B."/>
            <person name="del Cerro C."/>
            <person name="Hormigo D."/>
            <person name="Garcia J.L."/>
            <person name="Acebal C."/>
            <person name="Arroyo M."/>
            <person name="de la Mata I."/>
        </authorList>
    </citation>
    <scope>NUCLEOTIDE SEQUENCE [LARGE SCALE GENOMIC DNA]</scope>
    <source>
        <strain evidence="2 3">NRRL 12052</strain>
    </source>
</reference>
<evidence type="ECO:0008006" key="4">
    <source>
        <dbReference type="Google" id="ProtNLM"/>
    </source>
</evidence>
<evidence type="ECO:0000256" key="1">
    <source>
        <dbReference type="SAM" id="MobiDB-lite"/>
    </source>
</evidence>
<dbReference type="OrthoDB" id="3298550at2"/>
<evidence type="ECO:0000313" key="2">
    <source>
        <dbReference type="EMBL" id="KHD78878.1"/>
    </source>
</evidence>
<proteinExistence type="predicted"/>
<sequence>MGTSGPEEVAVHADPDGDEPEEWRSVMIDLSAVPLPDLVEQDGSALVRAVRRVTGDAAPGEPIAGFNSAL</sequence>
<dbReference type="EMBL" id="JRTT01000002">
    <property type="protein sequence ID" value="KHD78878.1"/>
    <property type="molecule type" value="Genomic_DNA"/>
</dbReference>